<feature type="non-terminal residue" evidence="2">
    <location>
        <position position="203"/>
    </location>
</feature>
<organism evidence="2 3">
    <name type="scientific">Candidula unifasciata</name>
    <dbReference type="NCBI Taxonomy" id="100452"/>
    <lineage>
        <taxon>Eukaryota</taxon>
        <taxon>Metazoa</taxon>
        <taxon>Spiralia</taxon>
        <taxon>Lophotrochozoa</taxon>
        <taxon>Mollusca</taxon>
        <taxon>Gastropoda</taxon>
        <taxon>Heterobranchia</taxon>
        <taxon>Euthyneura</taxon>
        <taxon>Panpulmonata</taxon>
        <taxon>Eupulmonata</taxon>
        <taxon>Stylommatophora</taxon>
        <taxon>Helicina</taxon>
        <taxon>Helicoidea</taxon>
        <taxon>Geomitridae</taxon>
        <taxon>Candidula</taxon>
    </lineage>
</organism>
<gene>
    <name evidence="2" type="ORF">CUNI_LOCUS8369</name>
</gene>
<dbReference type="InterPro" id="IPR031526">
    <property type="entry name" value="DUF4698"/>
</dbReference>
<name>A0A8S3Z6I3_9EUPU</name>
<feature type="compositionally biased region" description="Acidic residues" evidence="1">
    <location>
        <begin position="194"/>
        <end position="203"/>
    </location>
</feature>
<evidence type="ECO:0000313" key="2">
    <source>
        <dbReference type="EMBL" id="CAG5122811.1"/>
    </source>
</evidence>
<proteinExistence type="predicted"/>
<protein>
    <submittedName>
        <fullName evidence="2">Uncharacterized protein</fullName>
    </submittedName>
</protein>
<dbReference type="Proteomes" id="UP000678393">
    <property type="component" value="Unassembled WGS sequence"/>
</dbReference>
<dbReference type="OrthoDB" id="10017343at2759"/>
<sequence length="203" mass="23240">MPSRDPRNYVKSVPLPIADQKGLKLQARSANVYNPITPTREEVRKWNYDRRLQQMTEQGFNACSYKPYKGLGDPFYLENRTLILHSLGQWEVNDLKPSSSSEDEEDADASAAVEPRTSLAAAKFVLKRTRKDLNTLSREVVKGRHLIRNVSLGHGLFDLIRQERQSKRAALFAEKQKSLEEARNQWQPPKLSSDEEESGDDLE</sequence>
<evidence type="ECO:0000313" key="3">
    <source>
        <dbReference type="Proteomes" id="UP000678393"/>
    </source>
</evidence>
<dbReference type="PANTHER" id="PTHR34754">
    <property type="entry name" value="COILED-COIL DOMAIN-CONTAINING PROTEIN 60"/>
    <property type="match status" value="1"/>
</dbReference>
<keyword evidence="3" id="KW-1185">Reference proteome</keyword>
<comment type="caution">
    <text evidence="2">The sequence shown here is derived from an EMBL/GenBank/DDBJ whole genome shotgun (WGS) entry which is preliminary data.</text>
</comment>
<accession>A0A8S3Z6I3</accession>
<dbReference type="AlphaFoldDB" id="A0A8S3Z6I3"/>
<reference evidence="2" key="1">
    <citation type="submission" date="2021-04" db="EMBL/GenBank/DDBJ databases">
        <authorList>
            <consortium name="Molecular Ecology Group"/>
        </authorList>
    </citation>
    <scope>NUCLEOTIDE SEQUENCE</scope>
</reference>
<evidence type="ECO:0000256" key="1">
    <source>
        <dbReference type="SAM" id="MobiDB-lite"/>
    </source>
</evidence>
<dbReference type="PANTHER" id="PTHR34754:SF1">
    <property type="entry name" value="COILED-COIL DOMAIN-CONTAINING PROTEIN 60"/>
    <property type="match status" value="1"/>
</dbReference>
<feature type="region of interest" description="Disordered" evidence="1">
    <location>
        <begin position="176"/>
        <end position="203"/>
    </location>
</feature>
<feature type="region of interest" description="Disordered" evidence="1">
    <location>
        <begin position="94"/>
        <end position="113"/>
    </location>
</feature>
<dbReference type="EMBL" id="CAJHNH020001369">
    <property type="protein sequence ID" value="CAG5122811.1"/>
    <property type="molecule type" value="Genomic_DNA"/>
</dbReference>